<organism evidence="2 3">
    <name type="scientific">Mesorhizobium neociceri</name>
    <dbReference type="NCBI Taxonomy" id="1307853"/>
    <lineage>
        <taxon>Bacteria</taxon>
        <taxon>Pseudomonadati</taxon>
        <taxon>Pseudomonadota</taxon>
        <taxon>Alphaproteobacteria</taxon>
        <taxon>Hyphomicrobiales</taxon>
        <taxon>Phyllobacteriaceae</taxon>
        <taxon>Mesorhizobium</taxon>
    </lineage>
</organism>
<name>A0A838BAQ7_9HYPH</name>
<protein>
    <submittedName>
        <fullName evidence="2">Uncharacterized protein</fullName>
    </submittedName>
</protein>
<dbReference type="Proteomes" id="UP000558284">
    <property type="component" value="Unassembled WGS sequence"/>
</dbReference>
<sequence length="307" mass="33065">MRAIGRRHGEQHLAVLLKLINSTGNGHDLHAATLQAVSAVLLTGEVELNANLFLAMDEIDLGRLRAAAKALPGFNSRRDGRRTAGASHRPRNREARGMLARTPFTEIEGVGTYRLPNQWQAHRLRRLRGDDRQTAVLAVGCGMTVRQFSKLPAGLQAEVHKAYLALMSPSNLAPLADPAPADTRAIPRGHLSMDQKLAIGRWLLHNKTTLPRGHFGPWVEAGRPIAVHGAGHRRASGRARGFVGVGNPGAWQAYCALCLLACAAIAQRKANAAASHAVRDGPLAKSTASAIGIVRPYFWAKEVISYG</sequence>
<keyword evidence="3" id="KW-1185">Reference proteome</keyword>
<dbReference type="EMBL" id="JACDTY010000012">
    <property type="protein sequence ID" value="MBA1143079.1"/>
    <property type="molecule type" value="Genomic_DNA"/>
</dbReference>
<dbReference type="AlphaFoldDB" id="A0A838BAQ7"/>
<gene>
    <name evidence="2" type="ORF">H0241_22920</name>
</gene>
<accession>A0A838BAQ7</accession>
<evidence type="ECO:0000256" key="1">
    <source>
        <dbReference type="SAM" id="MobiDB-lite"/>
    </source>
</evidence>
<feature type="region of interest" description="Disordered" evidence="1">
    <location>
        <begin position="75"/>
        <end position="94"/>
    </location>
</feature>
<dbReference type="RefSeq" id="WP_181060111.1">
    <property type="nucleotide sequence ID" value="NZ_JACDTY010000012.1"/>
</dbReference>
<reference evidence="2 3" key="1">
    <citation type="submission" date="2020-07" db="EMBL/GenBank/DDBJ databases">
        <title>Definition of the novel symbiovar canariense within Mesorhizobium novociceri, a new species of genus Mesorhizobium nodulating Cicer canariense in the Caldera de Taburiente National Park (La Palma, Canary Islands).</title>
        <authorList>
            <person name="Leon-Barrios M."/>
            <person name="Perez-Yepez J."/>
            <person name="Flores-Felix J.D."/>
            <person name="Ramirez-Baena M.H."/>
            <person name="Pulido-Suarez L."/>
            <person name="Igual J.M."/>
            <person name="Velazquez E."/>
            <person name="Peix A."/>
        </authorList>
    </citation>
    <scope>NUCLEOTIDE SEQUENCE [LARGE SCALE GENOMIC DNA]</scope>
    <source>
        <strain evidence="2 3">CCANP35</strain>
    </source>
</reference>
<proteinExistence type="predicted"/>
<comment type="caution">
    <text evidence="2">The sequence shown here is derived from an EMBL/GenBank/DDBJ whole genome shotgun (WGS) entry which is preliminary data.</text>
</comment>
<evidence type="ECO:0000313" key="2">
    <source>
        <dbReference type="EMBL" id="MBA1143079.1"/>
    </source>
</evidence>
<evidence type="ECO:0000313" key="3">
    <source>
        <dbReference type="Proteomes" id="UP000558284"/>
    </source>
</evidence>